<feature type="domain" description="CCT" evidence="14">
    <location>
        <begin position="96"/>
        <end position="138"/>
    </location>
</feature>
<feature type="domain" description="Tify" evidence="15">
    <location>
        <begin position="28"/>
        <end position="63"/>
    </location>
</feature>
<keyword evidence="10" id="KW-0804">Transcription</keyword>
<dbReference type="SUPFAM" id="SSF57716">
    <property type="entry name" value="Glucocorticoid receptor-like (DNA-binding domain)"/>
    <property type="match status" value="1"/>
</dbReference>
<evidence type="ECO:0000256" key="1">
    <source>
        <dbReference type="ARBA" id="ARBA00002206"/>
    </source>
</evidence>
<evidence type="ECO:0000256" key="10">
    <source>
        <dbReference type="ARBA" id="ARBA00023163"/>
    </source>
</evidence>
<name>A0A1J7HP26_LUPAN</name>
<sequence length="303" mass="33536">MAPVNNPQPLHEDDVVLDKVEDGNGINCCSRRSELTLSFEGEVYVFPSVTPHQVQAVLLLLGGRDVQTSVPAVEIPFDQSNRGMGDAPKHSNLSRRIASLARFREKRKERCYDKKIRYIVRKEVAQRMHRKNGQFTSLKEGPGSANWDSAQNAHQDGTPHSDTVRRCYHCSVSENNTPAMRRGPGGPRTLCNACGLMWANKGVSEYSSKAIAAESSNDHAAVNLGDDEVVLVSFSLLLSPCNYSTFILELSDTFSQELPESVKHFTNTLPLGIVHSSVNDDEQEPLVDLSHLSDTDIHIPEKL</sequence>
<evidence type="ECO:0000313" key="17">
    <source>
        <dbReference type="Proteomes" id="UP000188354"/>
    </source>
</evidence>
<evidence type="ECO:0000313" key="16">
    <source>
        <dbReference type="EMBL" id="OIW14560.1"/>
    </source>
</evidence>
<gene>
    <name evidence="16" type="ORF">TanjilG_14946</name>
</gene>
<evidence type="ECO:0000256" key="8">
    <source>
        <dbReference type="ARBA" id="ARBA00023125"/>
    </source>
</evidence>
<dbReference type="Pfam" id="PF06200">
    <property type="entry name" value="tify"/>
    <property type="match status" value="1"/>
</dbReference>
<dbReference type="AlphaFoldDB" id="A0A1J7HP26"/>
<dbReference type="InterPro" id="IPR000679">
    <property type="entry name" value="Znf_GATA"/>
</dbReference>
<accession>A0A1J7HP26</accession>
<comment type="similarity">
    <text evidence="3">Belongs to the type IV zinc-finger family. Class C subfamily.</text>
</comment>
<evidence type="ECO:0000256" key="12">
    <source>
        <dbReference type="PROSITE-ProRule" id="PRU00357"/>
    </source>
</evidence>
<dbReference type="Gramene" id="OIW14560">
    <property type="protein sequence ID" value="OIW14560"/>
    <property type="gene ID" value="TanjilG_14946"/>
</dbReference>
<keyword evidence="17" id="KW-1185">Reference proteome</keyword>
<dbReference type="PROSITE" id="PS00344">
    <property type="entry name" value="GATA_ZN_FINGER_1"/>
    <property type="match status" value="1"/>
</dbReference>
<dbReference type="GO" id="GO:0006355">
    <property type="term" value="P:regulation of DNA-templated transcription"/>
    <property type="evidence" value="ECO:0007669"/>
    <property type="project" value="InterPro"/>
</dbReference>
<dbReference type="GO" id="GO:0043565">
    <property type="term" value="F:sequence-specific DNA binding"/>
    <property type="evidence" value="ECO:0007669"/>
    <property type="project" value="InterPro"/>
</dbReference>
<dbReference type="SMART" id="SM00401">
    <property type="entry name" value="ZnF_GATA"/>
    <property type="match status" value="1"/>
</dbReference>
<reference evidence="16 17" key="1">
    <citation type="journal article" date="2017" name="Plant Biotechnol. J.">
        <title>A comprehensive draft genome sequence for lupin (Lupinus angustifolius), an emerging health food: insights into plant-microbe interactions and legume evolution.</title>
        <authorList>
            <person name="Hane J.K."/>
            <person name="Ming Y."/>
            <person name="Kamphuis L.G."/>
            <person name="Nelson M.N."/>
            <person name="Garg G."/>
            <person name="Atkins C.A."/>
            <person name="Bayer P.E."/>
            <person name="Bravo A."/>
            <person name="Bringans S."/>
            <person name="Cannon S."/>
            <person name="Edwards D."/>
            <person name="Foley R."/>
            <person name="Gao L.L."/>
            <person name="Harrison M.J."/>
            <person name="Huang W."/>
            <person name="Hurgobin B."/>
            <person name="Li S."/>
            <person name="Liu C.W."/>
            <person name="McGrath A."/>
            <person name="Morahan G."/>
            <person name="Murray J."/>
            <person name="Weller J."/>
            <person name="Jian J."/>
            <person name="Singh K.B."/>
        </authorList>
    </citation>
    <scope>NUCLEOTIDE SEQUENCE [LARGE SCALE GENOMIC DNA]</scope>
    <source>
        <strain evidence="17">cv. Tanjil</strain>
        <tissue evidence="16">Whole plant</tissue>
    </source>
</reference>
<evidence type="ECO:0000256" key="3">
    <source>
        <dbReference type="ARBA" id="ARBA00007722"/>
    </source>
</evidence>
<keyword evidence="11 12" id="KW-0539">Nucleus</keyword>
<dbReference type="CDD" id="cd00202">
    <property type="entry name" value="ZnF_GATA"/>
    <property type="match status" value="1"/>
</dbReference>
<dbReference type="PANTHER" id="PTHR46125:SF7">
    <property type="entry name" value="GATA TRANSCRIPTION FACTOR 19-LIKE ISOFORM X1"/>
    <property type="match status" value="1"/>
</dbReference>
<comment type="subcellular location">
    <subcellularLocation>
        <location evidence="2 12">Nucleus</location>
    </subcellularLocation>
</comment>
<evidence type="ECO:0008006" key="18">
    <source>
        <dbReference type="Google" id="ProtNLM"/>
    </source>
</evidence>
<dbReference type="Proteomes" id="UP000188354">
    <property type="component" value="Chromosome LG03"/>
</dbReference>
<dbReference type="Pfam" id="PF00320">
    <property type="entry name" value="GATA"/>
    <property type="match status" value="1"/>
</dbReference>
<evidence type="ECO:0000256" key="13">
    <source>
        <dbReference type="SAM" id="MobiDB-lite"/>
    </source>
</evidence>
<dbReference type="GO" id="GO:0005634">
    <property type="term" value="C:nucleus"/>
    <property type="evidence" value="ECO:0007669"/>
    <property type="project" value="UniProtKB-SubCell"/>
</dbReference>
<evidence type="ECO:0000256" key="2">
    <source>
        <dbReference type="ARBA" id="ARBA00004123"/>
    </source>
</evidence>
<evidence type="ECO:0000256" key="9">
    <source>
        <dbReference type="ARBA" id="ARBA00023159"/>
    </source>
</evidence>
<organism evidence="16 17">
    <name type="scientific">Lupinus angustifolius</name>
    <name type="common">Narrow-leaved blue lupine</name>
    <dbReference type="NCBI Taxonomy" id="3871"/>
    <lineage>
        <taxon>Eukaryota</taxon>
        <taxon>Viridiplantae</taxon>
        <taxon>Streptophyta</taxon>
        <taxon>Embryophyta</taxon>
        <taxon>Tracheophyta</taxon>
        <taxon>Spermatophyta</taxon>
        <taxon>Magnoliopsida</taxon>
        <taxon>eudicotyledons</taxon>
        <taxon>Gunneridae</taxon>
        <taxon>Pentapetalae</taxon>
        <taxon>rosids</taxon>
        <taxon>fabids</taxon>
        <taxon>Fabales</taxon>
        <taxon>Fabaceae</taxon>
        <taxon>Papilionoideae</taxon>
        <taxon>50 kb inversion clade</taxon>
        <taxon>genistoids sensu lato</taxon>
        <taxon>core genistoids</taxon>
        <taxon>Genisteae</taxon>
        <taxon>Lupinus</taxon>
    </lineage>
</organism>
<evidence type="ECO:0000256" key="4">
    <source>
        <dbReference type="ARBA" id="ARBA00022723"/>
    </source>
</evidence>
<dbReference type="InterPro" id="IPR045280">
    <property type="entry name" value="TIFY-like"/>
</dbReference>
<keyword evidence="4" id="KW-0479">Metal-binding</keyword>
<evidence type="ECO:0000259" key="14">
    <source>
        <dbReference type="PROSITE" id="PS51017"/>
    </source>
</evidence>
<dbReference type="Gene3D" id="3.30.50.10">
    <property type="entry name" value="Erythroid Transcription Factor GATA-1, subunit A"/>
    <property type="match status" value="1"/>
</dbReference>
<dbReference type="InterPro" id="IPR010402">
    <property type="entry name" value="CCT_domain"/>
</dbReference>
<dbReference type="PANTHER" id="PTHR46125">
    <property type="entry name" value="GATA TRANSCRIPTION FACTOR 28"/>
    <property type="match status" value="1"/>
</dbReference>
<dbReference type="InterPro" id="IPR010399">
    <property type="entry name" value="Tify_dom"/>
</dbReference>
<proteinExistence type="inferred from homology"/>
<dbReference type="PROSITE" id="PS51017">
    <property type="entry name" value="CCT"/>
    <property type="match status" value="1"/>
</dbReference>
<dbReference type="EMBL" id="CM007363">
    <property type="protein sequence ID" value="OIW14560.1"/>
    <property type="molecule type" value="Genomic_DNA"/>
</dbReference>
<feature type="region of interest" description="Disordered" evidence="13">
    <location>
        <begin position="135"/>
        <end position="161"/>
    </location>
</feature>
<keyword evidence="5" id="KW-0863">Zinc-finger</keyword>
<comment type="function">
    <text evidence="1">Transcriptional activator that specifically binds 5'-GATA-3' or 5'-GAT-3' motifs within gene promoters.</text>
</comment>
<protein>
    <recommendedName>
        <fullName evidence="18">GATA-type domain-containing protein</fullName>
    </recommendedName>
</protein>
<dbReference type="PROSITE" id="PS51320">
    <property type="entry name" value="TIFY"/>
    <property type="match status" value="1"/>
</dbReference>
<keyword evidence="6" id="KW-0862">Zinc</keyword>
<keyword evidence="8" id="KW-0238">DNA-binding</keyword>
<dbReference type="GO" id="GO:0008270">
    <property type="term" value="F:zinc ion binding"/>
    <property type="evidence" value="ECO:0007669"/>
    <property type="project" value="UniProtKB-KW"/>
</dbReference>
<dbReference type="Pfam" id="PF06203">
    <property type="entry name" value="CCT"/>
    <property type="match status" value="1"/>
</dbReference>
<keyword evidence="9" id="KW-0010">Activator</keyword>
<keyword evidence="7" id="KW-0805">Transcription regulation</keyword>
<feature type="compositionally biased region" description="Polar residues" evidence="13">
    <location>
        <begin position="146"/>
        <end position="156"/>
    </location>
</feature>
<evidence type="ECO:0000256" key="11">
    <source>
        <dbReference type="ARBA" id="ARBA00023242"/>
    </source>
</evidence>
<evidence type="ECO:0000256" key="7">
    <source>
        <dbReference type="ARBA" id="ARBA00023015"/>
    </source>
</evidence>
<evidence type="ECO:0000259" key="15">
    <source>
        <dbReference type="PROSITE" id="PS51320"/>
    </source>
</evidence>
<dbReference type="InterPro" id="IPR013088">
    <property type="entry name" value="Znf_NHR/GATA"/>
</dbReference>
<evidence type="ECO:0000256" key="6">
    <source>
        <dbReference type="ARBA" id="ARBA00022833"/>
    </source>
</evidence>
<evidence type="ECO:0000256" key="5">
    <source>
        <dbReference type="ARBA" id="ARBA00022771"/>
    </source>
</evidence>